<evidence type="ECO:0000256" key="5">
    <source>
        <dbReference type="ARBA" id="ARBA00022927"/>
    </source>
</evidence>
<keyword evidence="5 9" id="KW-0653">Protein transport</keyword>
<keyword evidence="3 9" id="KW-0813">Transport</keyword>
<proteinExistence type="inferred from homology"/>
<evidence type="ECO:0000256" key="7">
    <source>
        <dbReference type="ARBA" id="ARBA00023010"/>
    </source>
</evidence>
<accession>A0A2H0BJW5</accession>
<dbReference type="GO" id="GO:0005886">
    <property type="term" value="C:plasma membrane"/>
    <property type="evidence" value="ECO:0007669"/>
    <property type="project" value="UniProtKB-SubCell"/>
</dbReference>
<evidence type="ECO:0000313" key="10">
    <source>
        <dbReference type="EMBL" id="PIP57952.1"/>
    </source>
</evidence>
<keyword evidence="8 9" id="KW-0472">Membrane</keyword>
<keyword evidence="4 9" id="KW-0812">Transmembrane</keyword>
<protein>
    <recommendedName>
        <fullName evidence="9">Protein-export membrane protein SecG</fullName>
    </recommendedName>
</protein>
<dbReference type="PRINTS" id="PR01651">
    <property type="entry name" value="SECGEXPORT"/>
</dbReference>
<dbReference type="Proteomes" id="UP000229847">
    <property type="component" value="Unassembled WGS sequence"/>
</dbReference>
<evidence type="ECO:0000256" key="4">
    <source>
        <dbReference type="ARBA" id="ARBA00022692"/>
    </source>
</evidence>
<dbReference type="AlphaFoldDB" id="A0A2H0BJW5"/>
<evidence type="ECO:0000256" key="6">
    <source>
        <dbReference type="ARBA" id="ARBA00022989"/>
    </source>
</evidence>
<feature type="transmembrane region" description="Helical" evidence="9">
    <location>
        <begin position="6"/>
        <end position="26"/>
    </location>
</feature>
<dbReference type="GO" id="GO:0009306">
    <property type="term" value="P:protein secretion"/>
    <property type="evidence" value="ECO:0007669"/>
    <property type="project" value="UniProtKB-UniRule"/>
</dbReference>
<comment type="caution">
    <text evidence="10">The sequence shown here is derived from an EMBL/GenBank/DDBJ whole genome shotgun (WGS) entry which is preliminary data.</text>
</comment>
<comment type="similarity">
    <text evidence="2 9">Belongs to the SecG family.</text>
</comment>
<evidence type="ECO:0000256" key="3">
    <source>
        <dbReference type="ARBA" id="ARBA00022448"/>
    </source>
</evidence>
<comment type="function">
    <text evidence="9">Involved in protein export. Participates in an early event of protein translocation.</text>
</comment>
<dbReference type="NCBIfam" id="TIGR00810">
    <property type="entry name" value="secG"/>
    <property type="match status" value="1"/>
</dbReference>
<reference evidence="10 11" key="1">
    <citation type="submission" date="2017-09" db="EMBL/GenBank/DDBJ databases">
        <title>Depth-based differentiation of microbial function through sediment-hosted aquifers and enrichment of novel symbionts in the deep terrestrial subsurface.</title>
        <authorList>
            <person name="Probst A.J."/>
            <person name="Ladd B."/>
            <person name="Jarett J.K."/>
            <person name="Geller-Mcgrath D.E."/>
            <person name="Sieber C.M."/>
            <person name="Emerson J.B."/>
            <person name="Anantharaman K."/>
            <person name="Thomas B.C."/>
            <person name="Malmstrom R."/>
            <person name="Stieglmeier M."/>
            <person name="Klingl A."/>
            <person name="Woyke T."/>
            <person name="Ryan C.M."/>
            <person name="Banfield J.F."/>
        </authorList>
    </citation>
    <scope>NUCLEOTIDE SEQUENCE [LARGE SCALE GENOMIC DNA]</scope>
    <source>
        <strain evidence="10">CG22_combo_CG10-13_8_21_14_all_39_10</strain>
    </source>
</reference>
<name>A0A2H0BJW5_9BACT</name>
<evidence type="ECO:0000256" key="8">
    <source>
        <dbReference type="ARBA" id="ARBA00023136"/>
    </source>
</evidence>
<dbReference type="Pfam" id="PF03840">
    <property type="entry name" value="SecG"/>
    <property type="match status" value="1"/>
</dbReference>
<evidence type="ECO:0000256" key="2">
    <source>
        <dbReference type="ARBA" id="ARBA00008445"/>
    </source>
</evidence>
<evidence type="ECO:0000313" key="11">
    <source>
        <dbReference type="Proteomes" id="UP000229847"/>
    </source>
</evidence>
<dbReference type="EMBL" id="PCSW01000009">
    <property type="protein sequence ID" value="PIP57952.1"/>
    <property type="molecule type" value="Genomic_DNA"/>
</dbReference>
<dbReference type="GO" id="GO:0015450">
    <property type="term" value="F:protein-transporting ATPase activity"/>
    <property type="evidence" value="ECO:0007669"/>
    <property type="project" value="UniProtKB-UniRule"/>
</dbReference>
<evidence type="ECO:0000256" key="1">
    <source>
        <dbReference type="ARBA" id="ARBA00004141"/>
    </source>
</evidence>
<comment type="subcellular location">
    <subcellularLocation>
        <location evidence="9">Cell membrane</location>
        <topology evidence="9">Multi-pass membrane protein</topology>
    </subcellularLocation>
    <subcellularLocation>
        <location evidence="1">Membrane</location>
        <topology evidence="1">Multi-pass membrane protein</topology>
    </subcellularLocation>
</comment>
<feature type="transmembrane region" description="Helical" evidence="9">
    <location>
        <begin position="47"/>
        <end position="68"/>
    </location>
</feature>
<keyword evidence="7 9" id="KW-0811">Translocation</keyword>
<keyword evidence="9" id="KW-1003">Cell membrane</keyword>
<keyword evidence="6 9" id="KW-1133">Transmembrane helix</keyword>
<sequence length="69" mass="7460">MKNIVLAVQMITSIALVILILIQSRGSGLGRSFGSGSSFSRRGFEKLLYKLTFVTAGLFILISLISLVI</sequence>
<organism evidence="10 11">
    <name type="scientific">Candidatus Woesebacteria bacterium CG22_combo_CG10-13_8_21_14_all_39_10</name>
    <dbReference type="NCBI Taxonomy" id="1975059"/>
    <lineage>
        <taxon>Bacteria</taxon>
        <taxon>Candidatus Woeseibacteriota</taxon>
    </lineage>
</organism>
<evidence type="ECO:0000256" key="9">
    <source>
        <dbReference type="RuleBase" id="RU365087"/>
    </source>
</evidence>
<dbReference type="InterPro" id="IPR004692">
    <property type="entry name" value="SecG"/>
</dbReference>
<gene>
    <name evidence="10" type="primary">secG</name>
    <name evidence="10" type="ORF">COX03_00325</name>
</gene>